<dbReference type="InterPro" id="IPR052032">
    <property type="entry name" value="ATP-dep_AA_Ligase"/>
</dbReference>
<dbReference type="Proteomes" id="UP000275652">
    <property type="component" value="Unassembled WGS sequence"/>
</dbReference>
<feature type="compositionally biased region" description="Basic and acidic residues" evidence="5">
    <location>
        <begin position="536"/>
        <end position="559"/>
    </location>
</feature>
<gene>
    <name evidence="7" type="ORF">DYB28_000041</name>
</gene>
<dbReference type="PANTHER" id="PTHR43585:SF2">
    <property type="entry name" value="ATP-GRASP ENZYME FSQD"/>
    <property type="match status" value="1"/>
</dbReference>
<dbReference type="GO" id="GO:0046872">
    <property type="term" value="F:metal ion binding"/>
    <property type="evidence" value="ECO:0007669"/>
    <property type="project" value="InterPro"/>
</dbReference>
<evidence type="ECO:0000313" key="8">
    <source>
        <dbReference type="Proteomes" id="UP000275652"/>
    </source>
</evidence>
<name>A0A9X8HAA0_APHAT</name>
<dbReference type="GO" id="GO:0016874">
    <property type="term" value="F:ligase activity"/>
    <property type="evidence" value="ECO:0007669"/>
    <property type="project" value="UniProtKB-KW"/>
</dbReference>
<dbReference type="AlphaFoldDB" id="A0A9X8HAA0"/>
<evidence type="ECO:0000259" key="6">
    <source>
        <dbReference type="PROSITE" id="PS50975"/>
    </source>
</evidence>
<accession>A0A9X8HAA0</accession>
<dbReference type="PANTHER" id="PTHR43585">
    <property type="entry name" value="FUMIPYRROLE BIOSYNTHESIS PROTEIN C"/>
    <property type="match status" value="1"/>
</dbReference>
<evidence type="ECO:0000256" key="1">
    <source>
        <dbReference type="ARBA" id="ARBA00022598"/>
    </source>
</evidence>
<reference evidence="7 8" key="1">
    <citation type="journal article" date="2018" name="J. Invertebr. Pathol.">
        <title>New genotyping method for the causative agent of crayfish plague (Aphanomyces astaci) based on whole genome data.</title>
        <authorList>
            <person name="Minardi D."/>
            <person name="Studholme D.J."/>
            <person name="van der Giezen M."/>
            <person name="Pretto T."/>
            <person name="Oidtmann B."/>
        </authorList>
    </citation>
    <scope>NUCLEOTIDE SEQUENCE [LARGE SCALE GENOMIC DNA]</scope>
    <source>
        <strain evidence="7 8">KB13</strain>
    </source>
</reference>
<dbReference type="Pfam" id="PF13535">
    <property type="entry name" value="ATP-grasp_4"/>
    <property type="match status" value="1"/>
</dbReference>
<keyword evidence="1" id="KW-0436">Ligase</keyword>
<evidence type="ECO:0000256" key="3">
    <source>
        <dbReference type="ARBA" id="ARBA00022840"/>
    </source>
</evidence>
<dbReference type="PROSITE" id="PS50975">
    <property type="entry name" value="ATP_GRASP"/>
    <property type="match status" value="1"/>
</dbReference>
<dbReference type="InterPro" id="IPR011761">
    <property type="entry name" value="ATP-grasp"/>
</dbReference>
<feature type="compositionally biased region" description="Basic and acidic residues" evidence="5">
    <location>
        <begin position="490"/>
        <end position="506"/>
    </location>
</feature>
<evidence type="ECO:0000256" key="4">
    <source>
        <dbReference type="PROSITE-ProRule" id="PRU00409"/>
    </source>
</evidence>
<keyword evidence="2 4" id="KW-0547">Nucleotide-binding</keyword>
<dbReference type="NCBIfam" id="NF005543">
    <property type="entry name" value="PRK07206.1"/>
    <property type="match status" value="1"/>
</dbReference>
<feature type="domain" description="ATP-grasp" evidence="6">
    <location>
        <begin position="133"/>
        <end position="339"/>
    </location>
</feature>
<keyword evidence="3 4" id="KW-0067">ATP-binding</keyword>
<dbReference type="GO" id="GO:0005524">
    <property type="term" value="F:ATP binding"/>
    <property type="evidence" value="ECO:0007669"/>
    <property type="project" value="UniProtKB-UniRule"/>
</dbReference>
<dbReference type="SUPFAM" id="SSF56059">
    <property type="entry name" value="Glutathione synthetase ATP-binding domain-like"/>
    <property type="match status" value="1"/>
</dbReference>
<feature type="region of interest" description="Disordered" evidence="5">
    <location>
        <begin position="536"/>
        <end position="568"/>
    </location>
</feature>
<comment type="caution">
    <text evidence="7">The sequence shown here is derived from an EMBL/GenBank/DDBJ whole genome shotgun (WGS) entry which is preliminary data.</text>
</comment>
<feature type="region of interest" description="Disordered" evidence="5">
    <location>
        <begin position="485"/>
        <end position="514"/>
    </location>
</feature>
<organism evidence="7 8">
    <name type="scientific">Aphanomyces astaci</name>
    <name type="common">Crayfish plague agent</name>
    <dbReference type="NCBI Taxonomy" id="112090"/>
    <lineage>
        <taxon>Eukaryota</taxon>
        <taxon>Sar</taxon>
        <taxon>Stramenopiles</taxon>
        <taxon>Oomycota</taxon>
        <taxon>Saprolegniomycetes</taxon>
        <taxon>Saprolegniales</taxon>
        <taxon>Verrucalvaceae</taxon>
        <taxon>Aphanomyces</taxon>
    </lineage>
</organism>
<dbReference type="EMBL" id="QUTI01024124">
    <property type="protein sequence ID" value="RLO06999.1"/>
    <property type="molecule type" value="Genomic_DNA"/>
</dbReference>
<evidence type="ECO:0000313" key="7">
    <source>
        <dbReference type="EMBL" id="RLO06999.1"/>
    </source>
</evidence>
<protein>
    <recommendedName>
        <fullName evidence="6">ATP-grasp domain-containing protein</fullName>
    </recommendedName>
</protein>
<evidence type="ECO:0000256" key="5">
    <source>
        <dbReference type="SAM" id="MobiDB-lite"/>
    </source>
</evidence>
<dbReference type="Gene3D" id="3.30.470.20">
    <property type="entry name" value="ATP-grasp fold, B domain"/>
    <property type="match status" value="1"/>
</dbReference>
<sequence length="568" mass="61668">MCIVAKPAVIVVDPVSTGLHVAREVLARGFQLIVLHSSDADKPACIANMPADVATHAVAEIHHHGTTLSALPHDHQSVDMDSTLHALKAHVVGGVLAGCETGVTLADHLSDRLGLTTNGASGAVARRNKYAMGECIRNAGLRAVKQCAATSWNSIVDFIEHDLKPVPFQVIVKPVESAGGDDVFLCRSMTEVKDAFDHIQGHVNQLGMTNMATLVQEYLVGTEYVVDTVTRHGVHKVVAMWEYEKGPANDAPFVYFAVRLVEATSPKHKAIMEYTLKVLDALHIRHGPAHAEVMWQPHEQAPCLVEVGARCHGNGGYFVPTVDRCLGYNQVRATVDCYFDPTAFASLPPFPGKLLAHGCEVPLVSYDEGVIETCPGVNAVASLASFQCAYWSVGVGSRLVRTIDVFTKPCSVWLLHASKNVMEADVKRLRKLERNRGLWTVQGEAEHAGLRRLIANVNAPESNRQGAIPAEYAVNLMQPFGGASASAEASARDKQKAEASSLDKAHSGMSAQKKADRGDIFYEKLIIFKTSHNRIKENAESDNKRLSSKDMSQEVDRGQKAKQIQTVT</sequence>
<evidence type="ECO:0000256" key="2">
    <source>
        <dbReference type="ARBA" id="ARBA00022741"/>
    </source>
</evidence>
<proteinExistence type="predicted"/>